<comment type="similarity">
    <text evidence="1">Belongs to the C/M/P thioester hydrolase family.</text>
</comment>
<dbReference type="PANTHER" id="PTHR11066:SF34">
    <property type="entry name" value="ACYL-COENZYME A THIOESTERASE 8"/>
    <property type="match status" value="1"/>
</dbReference>
<dbReference type="Pfam" id="PF20789">
    <property type="entry name" value="4HBT_3C"/>
    <property type="match status" value="1"/>
</dbReference>
<evidence type="ECO:0000313" key="6">
    <source>
        <dbReference type="Proteomes" id="UP001150925"/>
    </source>
</evidence>
<dbReference type="InterPro" id="IPR049450">
    <property type="entry name" value="ACOT8-like_C"/>
</dbReference>
<feature type="domain" description="Acyl-CoA thioesterase-like N-terminal HotDog" evidence="3">
    <location>
        <begin position="13"/>
        <end position="96"/>
    </location>
</feature>
<dbReference type="InterPro" id="IPR003703">
    <property type="entry name" value="Acyl_CoA_thio"/>
</dbReference>
<evidence type="ECO:0000259" key="4">
    <source>
        <dbReference type="Pfam" id="PF20789"/>
    </source>
</evidence>
<organism evidence="5 6">
    <name type="scientific">Dispira parvispora</name>
    <dbReference type="NCBI Taxonomy" id="1520584"/>
    <lineage>
        <taxon>Eukaryota</taxon>
        <taxon>Fungi</taxon>
        <taxon>Fungi incertae sedis</taxon>
        <taxon>Zoopagomycota</taxon>
        <taxon>Kickxellomycotina</taxon>
        <taxon>Dimargaritomycetes</taxon>
        <taxon>Dimargaritales</taxon>
        <taxon>Dimargaritaceae</taxon>
        <taxon>Dispira</taxon>
    </lineage>
</organism>
<dbReference type="GO" id="GO:0047617">
    <property type="term" value="F:fatty acyl-CoA hydrolase activity"/>
    <property type="evidence" value="ECO:0007669"/>
    <property type="project" value="InterPro"/>
</dbReference>
<dbReference type="Proteomes" id="UP001150925">
    <property type="component" value="Unassembled WGS sequence"/>
</dbReference>
<dbReference type="CDD" id="cd03445">
    <property type="entry name" value="Thioesterase_II_repeat2"/>
    <property type="match status" value="1"/>
</dbReference>
<reference evidence="5" key="1">
    <citation type="submission" date="2022-07" db="EMBL/GenBank/DDBJ databases">
        <title>Phylogenomic reconstructions and comparative analyses of Kickxellomycotina fungi.</title>
        <authorList>
            <person name="Reynolds N.K."/>
            <person name="Stajich J.E."/>
            <person name="Barry K."/>
            <person name="Grigoriev I.V."/>
            <person name="Crous P."/>
            <person name="Smith M.E."/>
        </authorList>
    </citation>
    <scope>NUCLEOTIDE SEQUENCE</scope>
    <source>
        <strain evidence="5">RSA 1196</strain>
    </source>
</reference>
<dbReference type="PANTHER" id="PTHR11066">
    <property type="entry name" value="ACYL-COA THIOESTERASE"/>
    <property type="match status" value="1"/>
</dbReference>
<keyword evidence="2 5" id="KW-0378">Hydrolase</keyword>
<dbReference type="InterPro" id="IPR042171">
    <property type="entry name" value="Acyl-CoA_hotdog"/>
</dbReference>
<gene>
    <name evidence="5" type="primary">TES1</name>
    <name evidence="5" type="ORF">IWQ62_006098</name>
</gene>
<dbReference type="AlphaFoldDB" id="A0A9W8AP71"/>
<protein>
    <submittedName>
        <fullName evidence="5">Acyl-CoA thioesterase</fullName>
        <ecNumber evidence="5">3.1.2.2</ecNumber>
    </submittedName>
</protein>
<dbReference type="GO" id="GO:0005782">
    <property type="term" value="C:peroxisomal matrix"/>
    <property type="evidence" value="ECO:0007669"/>
    <property type="project" value="UniProtKB-SubCell"/>
</dbReference>
<dbReference type="InterPro" id="IPR049449">
    <property type="entry name" value="TesB_ACOT8-like_N"/>
</dbReference>
<dbReference type="Gene3D" id="2.40.160.210">
    <property type="entry name" value="Acyl-CoA thioesterase, double hotdog domain"/>
    <property type="match status" value="1"/>
</dbReference>
<keyword evidence="6" id="KW-1185">Reference proteome</keyword>
<feature type="non-terminal residue" evidence="5">
    <location>
        <position position="1"/>
    </location>
</feature>
<feature type="domain" description="Acyl-CoA thioesterase-like C-terminal" evidence="4">
    <location>
        <begin position="166"/>
        <end position="280"/>
    </location>
</feature>
<dbReference type="SUPFAM" id="SSF54637">
    <property type="entry name" value="Thioesterase/thiol ester dehydrase-isomerase"/>
    <property type="match status" value="2"/>
</dbReference>
<dbReference type="CDD" id="cd03444">
    <property type="entry name" value="Thioesterase_II_repeat1"/>
    <property type="match status" value="1"/>
</dbReference>
<evidence type="ECO:0000256" key="1">
    <source>
        <dbReference type="ARBA" id="ARBA00006538"/>
    </source>
</evidence>
<dbReference type="EMBL" id="JANBPY010003020">
    <property type="protein sequence ID" value="KAJ1952973.1"/>
    <property type="molecule type" value="Genomic_DNA"/>
</dbReference>
<comment type="caution">
    <text evidence="5">The sequence shown here is derived from an EMBL/GenBank/DDBJ whole genome shotgun (WGS) entry which is preliminary data.</text>
</comment>
<evidence type="ECO:0000313" key="5">
    <source>
        <dbReference type="EMBL" id="KAJ1952973.1"/>
    </source>
</evidence>
<dbReference type="Pfam" id="PF13622">
    <property type="entry name" value="4HBT_3"/>
    <property type="match status" value="1"/>
</dbReference>
<dbReference type="EC" id="3.1.2.2" evidence="5"/>
<dbReference type="InterPro" id="IPR029069">
    <property type="entry name" value="HotDog_dom_sf"/>
</dbReference>
<name>A0A9W8AP71_9FUNG</name>
<proteinExistence type="inferred from homology"/>
<sequence>LDHNLYRSTGELWVPPGGRGVFGGQVVAQALAAASNTVPNNYRIHSLHSYFVQASQGTMPILYQVERVREGTTFCTRIVKAIQRGQCCFSLMCSFQAPRENGPVHQEPMPDVPPPEALLSDSERFQQWANSGAGSYAFYSYAKVKAEKYSPAEIRLCNPPSVRDTLIQTSKPPRTNAWIRFKEKLDSPSCYASALAYCSDFLLVVPPALPHGLTVFSNPRRLALCVSLDHSIWFHAPFDPNEWLLYSMQSPRTADGRGLAFGYVYNQSGTLVATISQECTLVDHDTPSEFQVDPITLLPLENKSRKSVKATSGKVPQTPKARL</sequence>
<dbReference type="GO" id="GO:0006637">
    <property type="term" value="P:acyl-CoA metabolic process"/>
    <property type="evidence" value="ECO:0007669"/>
    <property type="project" value="InterPro"/>
</dbReference>
<dbReference type="OrthoDB" id="68328at2759"/>
<dbReference type="GO" id="GO:0009062">
    <property type="term" value="P:fatty acid catabolic process"/>
    <property type="evidence" value="ECO:0007669"/>
    <property type="project" value="TreeGrafter"/>
</dbReference>
<evidence type="ECO:0000256" key="2">
    <source>
        <dbReference type="ARBA" id="ARBA00022801"/>
    </source>
</evidence>
<evidence type="ECO:0000259" key="3">
    <source>
        <dbReference type="Pfam" id="PF13622"/>
    </source>
</evidence>
<accession>A0A9W8AP71</accession>